<gene>
    <name evidence="2" type="ORF">IQ26_05805</name>
</gene>
<evidence type="ECO:0000313" key="2">
    <source>
        <dbReference type="EMBL" id="TWI26849.1"/>
    </source>
</evidence>
<sequence>MSHAHLKRLLRRSSRASQPPATWGRGSRAASHGRVRAERRSICRDRRWSIRSATSAPPSNFSRSNGFMVRPVVDCPFARTGIVVSYALDPSTGRQAVGEPEPPPAVFYARSAPRPPSSPRSRRNTGPLHPVRLRRPLSRAWLSTHRHRRKKRYLLSRPVLPLLGARLGHSRATPVCLQLQRLRAGHRSHHGHNV</sequence>
<accession>A0A562N3S7</accession>
<proteinExistence type="predicted"/>
<evidence type="ECO:0000256" key="1">
    <source>
        <dbReference type="SAM" id="MobiDB-lite"/>
    </source>
</evidence>
<evidence type="ECO:0000313" key="3">
    <source>
        <dbReference type="Proteomes" id="UP000317122"/>
    </source>
</evidence>
<feature type="compositionally biased region" description="Basic residues" evidence="1">
    <location>
        <begin position="1"/>
        <end position="14"/>
    </location>
</feature>
<protein>
    <submittedName>
        <fullName evidence="2">Uncharacterized protein</fullName>
    </submittedName>
</protein>
<dbReference type="AlphaFoldDB" id="A0A562N3S7"/>
<reference evidence="2 3" key="1">
    <citation type="journal article" date="2015" name="Stand. Genomic Sci.">
        <title>Genomic Encyclopedia of Bacterial and Archaeal Type Strains, Phase III: the genomes of soil and plant-associated and newly described type strains.</title>
        <authorList>
            <person name="Whitman W.B."/>
            <person name="Woyke T."/>
            <person name="Klenk H.P."/>
            <person name="Zhou Y."/>
            <person name="Lilburn T.G."/>
            <person name="Beck B.J."/>
            <person name="De Vos P."/>
            <person name="Vandamme P."/>
            <person name="Eisen J.A."/>
            <person name="Garrity G."/>
            <person name="Hugenholtz P."/>
            <person name="Kyrpides N.C."/>
        </authorList>
    </citation>
    <scope>NUCLEOTIDE SEQUENCE [LARGE SCALE GENOMIC DNA]</scope>
    <source>
        <strain evidence="2 3">CGMCC 1.2546</strain>
    </source>
</reference>
<name>A0A562N3S7_9HYPH</name>
<organism evidence="2 3">
    <name type="scientific">Mesorhizobium tianshanense</name>
    <dbReference type="NCBI Taxonomy" id="39844"/>
    <lineage>
        <taxon>Bacteria</taxon>
        <taxon>Pseudomonadati</taxon>
        <taxon>Pseudomonadota</taxon>
        <taxon>Alphaproteobacteria</taxon>
        <taxon>Hyphomicrobiales</taxon>
        <taxon>Phyllobacteriaceae</taxon>
        <taxon>Mesorhizobium</taxon>
    </lineage>
</organism>
<feature type="region of interest" description="Disordered" evidence="1">
    <location>
        <begin position="1"/>
        <end position="38"/>
    </location>
</feature>
<feature type="region of interest" description="Disordered" evidence="1">
    <location>
        <begin position="92"/>
        <end position="130"/>
    </location>
</feature>
<comment type="caution">
    <text evidence="2">The sequence shown here is derived from an EMBL/GenBank/DDBJ whole genome shotgun (WGS) entry which is preliminary data.</text>
</comment>
<dbReference type="Proteomes" id="UP000317122">
    <property type="component" value="Unassembled WGS sequence"/>
</dbReference>
<dbReference type="EMBL" id="VLKT01000046">
    <property type="protein sequence ID" value="TWI26849.1"/>
    <property type="molecule type" value="Genomic_DNA"/>
</dbReference>
<keyword evidence="3" id="KW-1185">Reference proteome</keyword>